<dbReference type="Gene3D" id="3.40.800.20">
    <property type="entry name" value="Histone deacetylase domain"/>
    <property type="match status" value="1"/>
</dbReference>
<comment type="caution">
    <text evidence="3">The sequence shown here is derived from an EMBL/GenBank/DDBJ whole genome shotgun (WGS) entry which is preliminary data.</text>
</comment>
<dbReference type="InterPro" id="IPR023696">
    <property type="entry name" value="Ureohydrolase_dom_sf"/>
</dbReference>
<accession>A0A0V8M3F4</accession>
<dbReference type="OrthoDB" id="9808367at2"/>
<dbReference type="RefSeq" id="WP_058292421.1">
    <property type="nucleotide sequence ID" value="NZ_JGYD01000012.1"/>
</dbReference>
<organism evidence="3 4">
    <name type="scientific">Dehalococcoides mccartyi</name>
    <dbReference type="NCBI Taxonomy" id="61435"/>
    <lineage>
        <taxon>Bacteria</taxon>
        <taxon>Bacillati</taxon>
        <taxon>Chloroflexota</taxon>
        <taxon>Dehalococcoidia</taxon>
        <taxon>Dehalococcoidales</taxon>
        <taxon>Dehalococcoidaceae</taxon>
        <taxon>Dehalococcoides</taxon>
    </lineage>
</organism>
<dbReference type="PRINTS" id="PR01270">
    <property type="entry name" value="HDASUPER"/>
</dbReference>
<feature type="domain" description="Histone deacetylase" evidence="2">
    <location>
        <begin position="19"/>
        <end position="304"/>
    </location>
</feature>
<dbReference type="InterPro" id="IPR037138">
    <property type="entry name" value="His_deacetylse_dom_sf"/>
</dbReference>
<evidence type="ECO:0000256" key="1">
    <source>
        <dbReference type="ARBA" id="ARBA00005947"/>
    </source>
</evidence>
<evidence type="ECO:0000313" key="3">
    <source>
        <dbReference type="EMBL" id="KSV18307.1"/>
    </source>
</evidence>
<dbReference type="GO" id="GO:0040029">
    <property type="term" value="P:epigenetic regulation of gene expression"/>
    <property type="evidence" value="ECO:0007669"/>
    <property type="project" value="TreeGrafter"/>
</dbReference>
<dbReference type="SUPFAM" id="SSF52768">
    <property type="entry name" value="Arginase/deacetylase"/>
    <property type="match status" value="1"/>
</dbReference>
<dbReference type="EMBL" id="JGYD01000012">
    <property type="protein sequence ID" value="KSV18307.1"/>
    <property type="molecule type" value="Genomic_DNA"/>
</dbReference>
<dbReference type="Pfam" id="PF00850">
    <property type="entry name" value="Hist_deacetyl"/>
    <property type="match status" value="1"/>
</dbReference>
<sequence length="341" mass="37352">MAVGLVYNHIYLNHETGTHVENPDRLLAIMEYINTHGLKDRLVHVEPKRVGLRELENFHKRSYISRVEEVGFSGGGWLDQDTVISVDSYETALYAVGGVLEGVDKVLSGELNSAFVMCRPPGHHALPEASMGFCIFNNVALGALHALNKHKIKRVAVVDFDVHHGNGIQHVCLNDPRVTYISTHQIHHFPFTGDSREDGPFQNILNIPLPAGCGDSHYQKVFDQLICPYLRKISPELILVCAGYDAHFADDMGEMCLSQQGFAGITRALKKTADEVCGGKMVFSLEGGYHYLGLAESVGASLAVLLDEALPPPNTKAPEETADTPDINGLILELRGIFGIS</sequence>
<comment type="similarity">
    <text evidence="1">Belongs to the histone deacetylase family.</text>
</comment>
<dbReference type="PANTHER" id="PTHR10625">
    <property type="entry name" value="HISTONE DEACETYLASE HDAC1-RELATED"/>
    <property type="match status" value="1"/>
</dbReference>
<dbReference type="Proteomes" id="UP000053577">
    <property type="component" value="Unassembled WGS sequence"/>
</dbReference>
<gene>
    <name evidence="3" type="ORF">DA01_05705</name>
</gene>
<dbReference type="InterPro" id="IPR000286">
    <property type="entry name" value="HDACs"/>
</dbReference>
<proteinExistence type="inferred from homology"/>
<name>A0A0V8M3F4_9CHLR</name>
<protein>
    <submittedName>
        <fullName evidence="3">Histone deacetylase</fullName>
    </submittedName>
</protein>
<dbReference type="PATRIC" id="fig|61435.5.peg.1128"/>
<dbReference type="InterPro" id="IPR023801">
    <property type="entry name" value="His_deacetylse_dom"/>
</dbReference>
<evidence type="ECO:0000313" key="4">
    <source>
        <dbReference type="Proteomes" id="UP000053577"/>
    </source>
</evidence>
<dbReference type="AlphaFoldDB" id="A0A0V8M3F4"/>
<dbReference type="GO" id="GO:0004407">
    <property type="term" value="F:histone deacetylase activity"/>
    <property type="evidence" value="ECO:0007669"/>
    <property type="project" value="TreeGrafter"/>
</dbReference>
<dbReference type="PANTHER" id="PTHR10625:SF10">
    <property type="entry name" value="HISTONE DEACETYLASE HDAC1"/>
    <property type="match status" value="1"/>
</dbReference>
<dbReference type="CDD" id="cd09992">
    <property type="entry name" value="HDAC_classII"/>
    <property type="match status" value="1"/>
</dbReference>
<evidence type="ECO:0000259" key="2">
    <source>
        <dbReference type="Pfam" id="PF00850"/>
    </source>
</evidence>
<reference evidence="3 4" key="1">
    <citation type="journal article" date="2015" name="Sci. Rep.">
        <title>A comparative genomics and reductive dehalogenase gene transcription study of two chloroethene-respiring bacteria, Dehalococcoides mccartyi strains MB and 11a.</title>
        <authorList>
            <person name="Low A."/>
            <person name="Shen Z."/>
            <person name="Cheng D."/>
            <person name="Rogers M.J."/>
            <person name="Lee P.K."/>
            <person name="He J."/>
        </authorList>
    </citation>
    <scope>NUCLEOTIDE SEQUENCE [LARGE SCALE GENOMIC DNA]</scope>
    <source>
        <strain evidence="3 4">MB</strain>
    </source>
</reference>